<dbReference type="InterPro" id="IPR011989">
    <property type="entry name" value="ARM-like"/>
</dbReference>
<accession>A0A7S1TJ80</accession>
<reference evidence="2" key="1">
    <citation type="submission" date="2021-01" db="EMBL/GenBank/DDBJ databases">
        <authorList>
            <person name="Corre E."/>
            <person name="Pelletier E."/>
            <person name="Niang G."/>
            <person name="Scheremetjew M."/>
            <person name="Finn R."/>
            <person name="Kale V."/>
            <person name="Holt S."/>
            <person name="Cochrane G."/>
            <person name="Meng A."/>
            <person name="Brown T."/>
            <person name="Cohen L."/>
        </authorList>
    </citation>
    <scope>NUCLEOTIDE SEQUENCE</scope>
    <source>
        <strain evidence="2">SAG 36.94</strain>
    </source>
</reference>
<proteinExistence type="predicted"/>
<protein>
    <recommendedName>
        <fullName evidence="1">TTI1 N-terminal TPR domain-containing protein</fullName>
    </recommendedName>
</protein>
<gene>
    <name evidence="2" type="ORF">CCAE0312_LOCUS9631</name>
</gene>
<feature type="domain" description="TTI1 N-terminal TPR" evidence="1">
    <location>
        <begin position="111"/>
        <end position="194"/>
    </location>
</feature>
<evidence type="ECO:0000313" key="2">
    <source>
        <dbReference type="EMBL" id="CAD9237532.1"/>
    </source>
</evidence>
<dbReference type="Pfam" id="PF24173">
    <property type="entry name" value="TPR_TTI1_N"/>
    <property type="match status" value="1"/>
</dbReference>
<dbReference type="InterPro" id="IPR057566">
    <property type="entry name" value="TPR_TTI1_N"/>
</dbReference>
<sequence>MELVGLNLRWISSRVDERIQVLQTIQSQVHGKISSPLTSVHVLELMSEFLSLATTTSRSDVAALEDRPRSRMGGLSEEVLRLMFNICETSLVTCEEPGPPLDGDRHGLTAHLFYEATFAAEHERSLQLRIQSLKLLQALLRWVGQPQLELFAPGVVSGLTRILRGAGRESTSVTVSTVNCLESIVRRLFIARPSRILITEQANHNENESGRVPFSEFLQGLKSSTYHVEEGNETARRVLLLLSSVLDNPNGVAFHGQAPVNSAIVTLLATSLARLPSAGADTILSTLQAKLVARDPTVAQQAKKRFVELYRAGYVTFAQLETIVEREIQKSWIDEDVTRQRIVGGMVAAETIDQLDVLFVRVDGK</sequence>
<organism evidence="2">
    <name type="scientific">Compsopogon caeruleus</name>
    <dbReference type="NCBI Taxonomy" id="31354"/>
    <lineage>
        <taxon>Eukaryota</taxon>
        <taxon>Rhodophyta</taxon>
        <taxon>Compsopogonophyceae</taxon>
        <taxon>Compsopogonales</taxon>
        <taxon>Compsopogonaceae</taxon>
        <taxon>Compsopogon</taxon>
    </lineage>
</organism>
<dbReference type="AlphaFoldDB" id="A0A7S1TJ80"/>
<name>A0A7S1TJ80_9RHOD</name>
<evidence type="ECO:0000259" key="1">
    <source>
        <dbReference type="Pfam" id="PF24173"/>
    </source>
</evidence>
<dbReference type="Gene3D" id="1.25.10.10">
    <property type="entry name" value="Leucine-rich Repeat Variant"/>
    <property type="match status" value="1"/>
</dbReference>
<dbReference type="EMBL" id="HBGH01017388">
    <property type="protein sequence ID" value="CAD9237532.1"/>
    <property type="molecule type" value="Transcribed_RNA"/>
</dbReference>